<dbReference type="Proteomes" id="UP000291343">
    <property type="component" value="Unassembled WGS sequence"/>
</dbReference>
<keyword evidence="3" id="KW-1185">Reference proteome</keyword>
<dbReference type="EMBL" id="QKKF02023479">
    <property type="protein sequence ID" value="RZF37689.1"/>
    <property type="molecule type" value="Genomic_DNA"/>
</dbReference>
<evidence type="ECO:0000313" key="3">
    <source>
        <dbReference type="Proteomes" id="UP000291343"/>
    </source>
</evidence>
<dbReference type="InParanoid" id="A0A482WVN3"/>
<comment type="caution">
    <text evidence="2">The sequence shown here is derived from an EMBL/GenBank/DDBJ whole genome shotgun (WGS) entry which is preliminary data.</text>
</comment>
<reference evidence="2 3" key="1">
    <citation type="journal article" date="2017" name="Gigascience">
        <title>Genome sequence of the small brown planthopper, Laodelphax striatellus.</title>
        <authorList>
            <person name="Zhu J."/>
            <person name="Jiang F."/>
            <person name="Wang X."/>
            <person name="Yang P."/>
            <person name="Bao Y."/>
            <person name="Zhao W."/>
            <person name="Wang W."/>
            <person name="Lu H."/>
            <person name="Wang Q."/>
            <person name="Cui N."/>
            <person name="Li J."/>
            <person name="Chen X."/>
            <person name="Luo L."/>
            <person name="Yu J."/>
            <person name="Kang L."/>
            <person name="Cui F."/>
        </authorList>
    </citation>
    <scope>NUCLEOTIDE SEQUENCE [LARGE SCALE GENOMIC DNA]</scope>
    <source>
        <strain evidence="2">Lst14</strain>
    </source>
</reference>
<organism evidence="2 3">
    <name type="scientific">Laodelphax striatellus</name>
    <name type="common">Small brown planthopper</name>
    <name type="synonym">Delphax striatella</name>
    <dbReference type="NCBI Taxonomy" id="195883"/>
    <lineage>
        <taxon>Eukaryota</taxon>
        <taxon>Metazoa</taxon>
        <taxon>Ecdysozoa</taxon>
        <taxon>Arthropoda</taxon>
        <taxon>Hexapoda</taxon>
        <taxon>Insecta</taxon>
        <taxon>Pterygota</taxon>
        <taxon>Neoptera</taxon>
        <taxon>Paraneoptera</taxon>
        <taxon>Hemiptera</taxon>
        <taxon>Auchenorrhyncha</taxon>
        <taxon>Fulgoroidea</taxon>
        <taxon>Delphacidae</taxon>
        <taxon>Criomorphinae</taxon>
        <taxon>Laodelphax</taxon>
    </lineage>
</organism>
<name>A0A482WVN3_LAOST</name>
<evidence type="ECO:0000256" key="1">
    <source>
        <dbReference type="SAM" id="MobiDB-lite"/>
    </source>
</evidence>
<protein>
    <submittedName>
        <fullName evidence="2">Uncharacterized protein</fullName>
    </submittedName>
</protein>
<feature type="compositionally biased region" description="Polar residues" evidence="1">
    <location>
        <begin position="58"/>
        <end position="68"/>
    </location>
</feature>
<dbReference type="AlphaFoldDB" id="A0A482WVN3"/>
<feature type="region of interest" description="Disordered" evidence="1">
    <location>
        <begin position="47"/>
        <end position="68"/>
    </location>
</feature>
<sequence length="68" mass="7589">MNKKEIWPTGQDGIMMGIECEPQGFQSFIINGQHDVFGTHSNFERASPLKNGRENEAGNLNMQNSLPP</sequence>
<accession>A0A482WVN3</accession>
<gene>
    <name evidence="2" type="ORF">LSTR_LSTR003100</name>
</gene>
<proteinExistence type="predicted"/>
<evidence type="ECO:0000313" key="2">
    <source>
        <dbReference type="EMBL" id="RZF37689.1"/>
    </source>
</evidence>